<feature type="region of interest" description="Disordered" evidence="1">
    <location>
        <begin position="40"/>
        <end position="61"/>
    </location>
</feature>
<organism evidence="2">
    <name type="scientific">marine sediment metagenome</name>
    <dbReference type="NCBI Taxonomy" id="412755"/>
    <lineage>
        <taxon>unclassified sequences</taxon>
        <taxon>metagenomes</taxon>
        <taxon>ecological metagenomes</taxon>
    </lineage>
</organism>
<gene>
    <name evidence="2" type="ORF">LCGC14_1589040</name>
</gene>
<accession>A0A0F9IEY6</accession>
<proteinExistence type="predicted"/>
<evidence type="ECO:0000313" key="2">
    <source>
        <dbReference type="EMBL" id="KKM26027.1"/>
    </source>
</evidence>
<protein>
    <submittedName>
        <fullName evidence="2">Uncharacterized protein</fullName>
    </submittedName>
</protein>
<sequence length="111" mass="11906">MLVPMPLSLDHITCGCGRHWQDVTAMERHACTDVSVAPQTEMGQADIDDGRPAALSGDEDKPWEIVPRGGGWFDVRLAGEIINPKGLRRAEVDDLVANLEIGAAQSEGGIT</sequence>
<comment type="caution">
    <text evidence="2">The sequence shown here is derived from an EMBL/GenBank/DDBJ whole genome shotgun (WGS) entry which is preliminary data.</text>
</comment>
<dbReference type="EMBL" id="LAZR01012590">
    <property type="protein sequence ID" value="KKM26027.1"/>
    <property type="molecule type" value="Genomic_DNA"/>
</dbReference>
<reference evidence="2" key="1">
    <citation type="journal article" date="2015" name="Nature">
        <title>Complex archaea that bridge the gap between prokaryotes and eukaryotes.</title>
        <authorList>
            <person name="Spang A."/>
            <person name="Saw J.H."/>
            <person name="Jorgensen S.L."/>
            <person name="Zaremba-Niedzwiedzka K."/>
            <person name="Martijn J."/>
            <person name="Lind A.E."/>
            <person name="van Eijk R."/>
            <person name="Schleper C."/>
            <person name="Guy L."/>
            <person name="Ettema T.J."/>
        </authorList>
    </citation>
    <scope>NUCLEOTIDE SEQUENCE</scope>
</reference>
<name>A0A0F9IEY6_9ZZZZ</name>
<dbReference type="AlphaFoldDB" id="A0A0F9IEY6"/>
<evidence type="ECO:0000256" key="1">
    <source>
        <dbReference type="SAM" id="MobiDB-lite"/>
    </source>
</evidence>